<dbReference type="Gene3D" id="3.90.550.10">
    <property type="entry name" value="Spore Coat Polysaccharide Biosynthesis Protein SpsA, Chain A"/>
    <property type="match status" value="1"/>
</dbReference>
<feature type="domain" description="Glycosyltransferase 2-like" evidence="1">
    <location>
        <begin position="6"/>
        <end position="117"/>
    </location>
</feature>
<evidence type="ECO:0000313" key="2">
    <source>
        <dbReference type="EMBL" id="SFN19852.1"/>
    </source>
</evidence>
<dbReference type="STRING" id="1367852.SAMN05216516_103239"/>
<name>A0A1I4X2J4_9GAMM</name>
<organism evidence="2 3">
    <name type="scientific">Izhakiella capsodis</name>
    <dbReference type="NCBI Taxonomy" id="1367852"/>
    <lineage>
        <taxon>Bacteria</taxon>
        <taxon>Pseudomonadati</taxon>
        <taxon>Pseudomonadota</taxon>
        <taxon>Gammaproteobacteria</taxon>
        <taxon>Enterobacterales</taxon>
        <taxon>Erwiniaceae</taxon>
        <taxon>Izhakiella</taxon>
    </lineage>
</organism>
<dbReference type="InterPro" id="IPR001173">
    <property type="entry name" value="Glyco_trans_2-like"/>
</dbReference>
<keyword evidence="2" id="KW-0808">Transferase</keyword>
<reference evidence="3" key="1">
    <citation type="submission" date="2016-10" db="EMBL/GenBank/DDBJ databases">
        <authorList>
            <person name="Varghese N."/>
            <person name="Submissions S."/>
        </authorList>
    </citation>
    <scope>NUCLEOTIDE SEQUENCE [LARGE SCALE GENOMIC DNA]</scope>
    <source>
        <strain evidence="3">N6PO6</strain>
    </source>
</reference>
<sequence>METLLSVIIPCYNSSQYIEESLTSVLDYMPITCELIIVNDGSTDDTLEKIKIISEKHPTKRIKTLTQENLGVSAARNNGINASTGKYIAFLDSDDYYYPLFWELFPNILEYSDYDIYEFNACQFNIADNKNKTLNIVSFDNEVCFNNVSQRTPAFRNSQWFPWARVYNANLFKSHKIKFPENYHYEDMYTIPQVYLASKSVFPIKNNLVYYRTNESSISQTFRKKDILDLICILEKYKSLSMATDKYQDIRKVLYPAAKRIFDLIKYLMISRKNFDVGIVNIIRLQKVLIYFSQEFPSHKRLAIYLFPLYFKLILSFRKK</sequence>
<dbReference type="InterPro" id="IPR029044">
    <property type="entry name" value="Nucleotide-diphossugar_trans"/>
</dbReference>
<accession>A0A1I4X2J4</accession>
<dbReference type="GO" id="GO:0016758">
    <property type="term" value="F:hexosyltransferase activity"/>
    <property type="evidence" value="ECO:0007669"/>
    <property type="project" value="UniProtKB-ARBA"/>
</dbReference>
<dbReference type="PANTHER" id="PTHR22916">
    <property type="entry name" value="GLYCOSYLTRANSFERASE"/>
    <property type="match status" value="1"/>
</dbReference>
<dbReference type="Proteomes" id="UP000242222">
    <property type="component" value="Unassembled WGS sequence"/>
</dbReference>
<dbReference type="RefSeq" id="WP_177203306.1">
    <property type="nucleotide sequence ID" value="NZ_FOVC01000003.1"/>
</dbReference>
<dbReference type="EMBL" id="FOVC01000003">
    <property type="protein sequence ID" value="SFN19852.1"/>
    <property type="molecule type" value="Genomic_DNA"/>
</dbReference>
<dbReference type="PANTHER" id="PTHR22916:SF3">
    <property type="entry name" value="UDP-GLCNAC:BETAGAL BETA-1,3-N-ACETYLGLUCOSAMINYLTRANSFERASE-LIKE PROTEIN 1"/>
    <property type="match status" value="1"/>
</dbReference>
<proteinExistence type="predicted"/>
<gene>
    <name evidence="2" type="ORF">SAMN05216516_103239</name>
</gene>
<protein>
    <submittedName>
        <fullName evidence="2">Heptose III glucuronosyltransferase</fullName>
    </submittedName>
</protein>
<dbReference type="SUPFAM" id="SSF53448">
    <property type="entry name" value="Nucleotide-diphospho-sugar transferases"/>
    <property type="match status" value="1"/>
</dbReference>
<evidence type="ECO:0000259" key="1">
    <source>
        <dbReference type="Pfam" id="PF00535"/>
    </source>
</evidence>
<keyword evidence="3" id="KW-1185">Reference proteome</keyword>
<dbReference type="Pfam" id="PF00535">
    <property type="entry name" value="Glycos_transf_2"/>
    <property type="match status" value="1"/>
</dbReference>
<dbReference type="AlphaFoldDB" id="A0A1I4X2J4"/>
<evidence type="ECO:0000313" key="3">
    <source>
        <dbReference type="Proteomes" id="UP000242222"/>
    </source>
</evidence>
<dbReference type="CDD" id="cd00761">
    <property type="entry name" value="Glyco_tranf_GTA_type"/>
    <property type="match status" value="1"/>
</dbReference>